<keyword evidence="1" id="KW-1133">Transmembrane helix</keyword>
<accession>A0ABY2WRL0</accession>
<feature type="transmembrane region" description="Helical" evidence="1">
    <location>
        <begin position="34"/>
        <end position="58"/>
    </location>
</feature>
<dbReference type="InterPro" id="IPR018247">
    <property type="entry name" value="EF_Hand_1_Ca_BS"/>
</dbReference>
<evidence type="ECO:0008006" key="4">
    <source>
        <dbReference type="Google" id="ProtNLM"/>
    </source>
</evidence>
<keyword evidence="3" id="KW-1185">Reference proteome</keyword>
<dbReference type="PROSITE" id="PS00018">
    <property type="entry name" value="EF_HAND_1"/>
    <property type="match status" value="1"/>
</dbReference>
<gene>
    <name evidence="2" type="ORF">FGG15_08715</name>
</gene>
<feature type="transmembrane region" description="Helical" evidence="1">
    <location>
        <begin position="98"/>
        <end position="120"/>
    </location>
</feature>
<protein>
    <recommendedName>
        <fullName evidence="4">EF-hand domain-containing protein</fullName>
    </recommendedName>
</protein>
<sequence length="136" mass="15814">MPSYNELGILFGLASTAVVLFVRKKIKLPHHKSLWKSALLLFSLYTLMLVITEVRWYFIKEQLQSFDLNQNGFIDLEEYTDEAIEALNRRTRNTARNYAFLIAAVISSVVSLTFYTTDVIRTHRKIKKSKNSTIHE</sequence>
<dbReference type="RefSeq" id="WP_138835248.1">
    <property type="nucleotide sequence ID" value="NZ_VCNI01000001.1"/>
</dbReference>
<dbReference type="EMBL" id="VCNI01000001">
    <property type="protein sequence ID" value="TMU57613.1"/>
    <property type="molecule type" value="Genomic_DNA"/>
</dbReference>
<organism evidence="2 3">
    <name type="scientific">Flagellimonas algicola</name>
    <dbReference type="NCBI Taxonomy" id="2583815"/>
    <lineage>
        <taxon>Bacteria</taxon>
        <taxon>Pseudomonadati</taxon>
        <taxon>Bacteroidota</taxon>
        <taxon>Flavobacteriia</taxon>
        <taxon>Flavobacteriales</taxon>
        <taxon>Flavobacteriaceae</taxon>
        <taxon>Flagellimonas</taxon>
    </lineage>
</organism>
<feature type="transmembrane region" description="Helical" evidence="1">
    <location>
        <begin position="6"/>
        <end position="22"/>
    </location>
</feature>
<proteinExistence type="predicted"/>
<keyword evidence="1" id="KW-0472">Membrane</keyword>
<keyword evidence="1" id="KW-0812">Transmembrane</keyword>
<comment type="caution">
    <text evidence="2">The sequence shown here is derived from an EMBL/GenBank/DDBJ whole genome shotgun (WGS) entry which is preliminary data.</text>
</comment>
<dbReference type="Proteomes" id="UP000751614">
    <property type="component" value="Unassembled WGS sequence"/>
</dbReference>
<reference evidence="2 3" key="1">
    <citation type="submission" date="2019-05" db="EMBL/GenBank/DDBJ databases">
        <title>Flagellimonas sp. AsT0115, sp. nov., isolated from a marine red algae, Asparagopsis taxiformis.</title>
        <authorList>
            <person name="Kim J."/>
            <person name="Jeong S.E."/>
            <person name="Jeon C.O."/>
        </authorList>
    </citation>
    <scope>NUCLEOTIDE SEQUENCE [LARGE SCALE GENOMIC DNA]</scope>
    <source>
        <strain evidence="2 3">AsT0115</strain>
    </source>
</reference>
<evidence type="ECO:0000313" key="2">
    <source>
        <dbReference type="EMBL" id="TMU57613.1"/>
    </source>
</evidence>
<evidence type="ECO:0000256" key="1">
    <source>
        <dbReference type="SAM" id="Phobius"/>
    </source>
</evidence>
<name>A0ABY2WRL0_9FLAO</name>
<evidence type="ECO:0000313" key="3">
    <source>
        <dbReference type="Proteomes" id="UP000751614"/>
    </source>
</evidence>